<organism evidence="8 9">
    <name type="scientific">Polyangium fumosum</name>
    <dbReference type="NCBI Taxonomy" id="889272"/>
    <lineage>
        <taxon>Bacteria</taxon>
        <taxon>Pseudomonadati</taxon>
        <taxon>Myxococcota</taxon>
        <taxon>Polyangia</taxon>
        <taxon>Polyangiales</taxon>
        <taxon>Polyangiaceae</taxon>
        <taxon>Polyangium</taxon>
    </lineage>
</organism>
<evidence type="ECO:0000256" key="2">
    <source>
        <dbReference type="ARBA" id="ARBA00022598"/>
    </source>
</evidence>
<evidence type="ECO:0000259" key="7">
    <source>
        <dbReference type="Pfam" id="PF23024"/>
    </source>
</evidence>
<protein>
    <submittedName>
        <fullName evidence="8">Fatty acyl-AMP ligase</fullName>
    </submittedName>
</protein>
<evidence type="ECO:0000256" key="1">
    <source>
        <dbReference type="ARBA" id="ARBA00006432"/>
    </source>
</evidence>
<dbReference type="GO" id="GO:0071766">
    <property type="term" value="P:Actinobacterium-type cell wall biogenesis"/>
    <property type="evidence" value="ECO:0007669"/>
    <property type="project" value="UniProtKB-ARBA"/>
</dbReference>
<evidence type="ECO:0000313" key="8">
    <source>
        <dbReference type="EMBL" id="TKD07519.1"/>
    </source>
</evidence>
<sequence>MRTFIDVLRDNTIHGDRAVTFVRTNGQERRVVYPELWAEASRRARALQALGLSKGDRVALILPEPDEFVLSFVGALTAGLVAVPMYPPATLAKLEAYGDTVRHVLAASGARVVVTNDALRPLIQEHLLGSQSADTRLVLERELGAIDPGSAHTTLPDVRGEDLAFLQFTSGSTSRPKGVMVTHENLSVNSHAIMFDGLRSTPEDRGVSWLPLYHDMGLIGFVIAPVYALVQVMFLPTMSFIRRPSLWLDSIHRFRGTITFAPNFAFALATRAVTETQAGGWDLSCMRALGCGAEPIQADVLRAFLDRFAKNGLSPESILPCYGMAEATLAVTFHDLGKPLTTDRIDLATMKNGKAAPAQDDAPSMELVSCGRAFPGHEIRIVGPDGAPLGERQVGEIWLRGPSVTAGYFGDAEATAESFGDGYLHTGDLGYRADGNVYICGRSKDLIILNGKNHYPQDIERVASTVDGIRDGQCVAFARRSTSGAEEAVLVAESRRLGEAKRALVEAVTHAVRAELGVQLAEVVLIKRGTLPKTSSGKVRRRETKMRLENGQLDLVGEPSDDASAPFDSSAVPSPRAPARETETRGAL</sequence>
<dbReference type="InterPro" id="IPR025110">
    <property type="entry name" value="AMP-bd_C"/>
</dbReference>
<keyword evidence="3" id="KW-0276">Fatty acid metabolism</keyword>
<dbReference type="RefSeq" id="WP_136930115.1">
    <property type="nucleotide sequence ID" value="NZ_SSMQ01000016.1"/>
</dbReference>
<comment type="caution">
    <text evidence="8">The sequence shown here is derived from an EMBL/GenBank/DDBJ whole genome shotgun (WGS) entry which is preliminary data.</text>
</comment>
<dbReference type="GO" id="GO:0006633">
    <property type="term" value="P:fatty acid biosynthetic process"/>
    <property type="evidence" value="ECO:0007669"/>
    <property type="project" value="TreeGrafter"/>
</dbReference>
<dbReference type="Proteomes" id="UP000309215">
    <property type="component" value="Unassembled WGS sequence"/>
</dbReference>
<evidence type="ECO:0000256" key="3">
    <source>
        <dbReference type="ARBA" id="ARBA00022832"/>
    </source>
</evidence>
<evidence type="ECO:0000256" key="5">
    <source>
        <dbReference type="SAM" id="MobiDB-lite"/>
    </source>
</evidence>
<dbReference type="SUPFAM" id="SSF56801">
    <property type="entry name" value="Acetyl-CoA synthetase-like"/>
    <property type="match status" value="1"/>
</dbReference>
<dbReference type="Pfam" id="PF00501">
    <property type="entry name" value="AMP-binding"/>
    <property type="match status" value="1"/>
</dbReference>
<evidence type="ECO:0000313" key="9">
    <source>
        <dbReference type="Proteomes" id="UP000309215"/>
    </source>
</evidence>
<dbReference type="GO" id="GO:0005886">
    <property type="term" value="C:plasma membrane"/>
    <property type="evidence" value="ECO:0007669"/>
    <property type="project" value="TreeGrafter"/>
</dbReference>
<dbReference type="Gene3D" id="3.40.50.12780">
    <property type="entry name" value="N-terminal domain of ligase-like"/>
    <property type="match status" value="1"/>
</dbReference>
<accession>A0A4U1JCA4</accession>
<evidence type="ECO:0000256" key="4">
    <source>
        <dbReference type="ARBA" id="ARBA00023098"/>
    </source>
</evidence>
<reference evidence="8 9" key="1">
    <citation type="submission" date="2019-04" db="EMBL/GenBank/DDBJ databases">
        <authorList>
            <person name="Li Y."/>
            <person name="Wang J."/>
        </authorList>
    </citation>
    <scope>NUCLEOTIDE SEQUENCE [LARGE SCALE GENOMIC DNA]</scope>
    <source>
        <strain evidence="8 9">DSM 14668</strain>
    </source>
</reference>
<keyword evidence="9" id="KW-1185">Reference proteome</keyword>
<dbReference type="InterPro" id="IPR020845">
    <property type="entry name" value="AMP-binding_CS"/>
</dbReference>
<feature type="compositionally biased region" description="Low complexity" evidence="5">
    <location>
        <begin position="562"/>
        <end position="574"/>
    </location>
</feature>
<dbReference type="Gene3D" id="3.30.300.30">
    <property type="match status" value="1"/>
</dbReference>
<dbReference type="PANTHER" id="PTHR22754">
    <property type="entry name" value="DISCO-INTERACTING PROTEIN 2 DIP2 -RELATED"/>
    <property type="match status" value="1"/>
</dbReference>
<dbReference type="InterPro" id="IPR000873">
    <property type="entry name" value="AMP-dep_synth/lig_dom"/>
</dbReference>
<dbReference type="GO" id="GO:0016874">
    <property type="term" value="F:ligase activity"/>
    <property type="evidence" value="ECO:0007669"/>
    <property type="project" value="UniProtKB-KW"/>
</dbReference>
<dbReference type="PANTHER" id="PTHR22754:SF32">
    <property type="entry name" value="DISCO-INTERACTING PROTEIN 2"/>
    <property type="match status" value="1"/>
</dbReference>
<dbReference type="Pfam" id="PF23024">
    <property type="entry name" value="AMP-dom_DIP2-like"/>
    <property type="match status" value="1"/>
</dbReference>
<dbReference type="PROSITE" id="PS00455">
    <property type="entry name" value="AMP_BINDING"/>
    <property type="match status" value="1"/>
</dbReference>
<dbReference type="InterPro" id="IPR040097">
    <property type="entry name" value="FAAL/FAAC"/>
</dbReference>
<feature type="domain" description="AMP-dependent synthetase/ligase" evidence="6">
    <location>
        <begin position="17"/>
        <end position="409"/>
    </location>
</feature>
<proteinExistence type="inferred from homology"/>
<evidence type="ECO:0000259" key="6">
    <source>
        <dbReference type="Pfam" id="PF00501"/>
    </source>
</evidence>
<dbReference type="FunFam" id="3.40.50.12780:FF:000013">
    <property type="entry name" value="Long-chain-fatty-acid--AMP ligase FadD32"/>
    <property type="match status" value="1"/>
</dbReference>
<feature type="domain" description="AMP-binding enzyme C-terminal" evidence="7">
    <location>
        <begin position="445"/>
        <end position="549"/>
    </location>
</feature>
<dbReference type="OrthoDB" id="6297021at2"/>
<dbReference type="GO" id="GO:0070566">
    <property type="term" value="F:adenylyltransferase activity"/>
    <property type="evidence" value="ECO:0007669"/>
    <property type="project" value="TreeGrafter"/>
</dbReference>
<comment type="similarity">
    <text evidence="1">Belongs to the ATP-dependent AMP-binding enzyme family.</text>
</comment>
<dbReference type="CDD" id="cd05931">
    <property type="entry name" value="FAAL"/>
    <property type="match status" value="1"/>
</dbReference>
<dbReference type="InterPro" id="IPR045851">
    <property type="entry name" value="AMP-bd_C_sf"/>
</dbReference>
<gene>
    <name evidence="8" type="ORF">E8A74_17230</name>
</gene>
<dbReference type="AlphaFoldDB" id="A0A4U1JCA4"/>
<name>A0A4U1JCA4_9BACT</name>
<feature type="compositionally biased region" description="Basic and acidic residues" evidence="5">
    <location>
        <begin position="578"/>
        <end position="588"/>
    </location>
</feature>
<dbReference type="InterPro" id="IPR042099">
    <property type="entry name" value="ANL_N_sf"/>
</dbReference>
<keyword evidence="2 8" id="KW-0436">Ligase</keyword>
<keyword evidence="4" id="KW-0443">Lipid metabolism</keyword>
<dbReference type="EMBL" id="SSMQ01000016">
    <property type="protein sequence ID" value="TKD07519.1"/>
    <property type="molecule type" value="Genomic_DNA"/>
</dbReference>
<feature type="region of interest" description="Disordered" evidence="5">
    <location>
        <begin position="534"/>
        <end position="588"/>
    </location>
</feature>